<keyword evidence="1" id="KW-0472">Membrane</keyword>
<evidence type="ECO:0000313" key="3">
    <source>
        <dbReference type="Proteomes" id="UP001057336"/>
    </source>
</evidence>
<name>A0A9X9I553_NEISU</name>
<evidence type="ECO:0000256" key="1">
    <source>
        <dbReference type="SAM" id="Phobius"/>
    </source>
</evidence>
<accession>A0A9X9I553</accession>
<reference evidence="2" key="1">
    <citation type="submission" date="2021-04" db="EMBL/GenBank/DDBJ databases">
        <title>Characterizing Neisseria spp. as novel respiratory pathobionts in bronchiectasis.</title>
        <authorList>
            <person name="Li L."/>
            <person name="Mac Aogain M."/>
            <person name="Xu T."/>
            <person name="Jaggi T.K."/>
            <person name="Chan L.Y."/>
            <person name="Keir H.R."/>
            <person name="Dicker A.J."/>
            <person name="Qu J."/>
            <person name="Liu Y."/>
            <person name="Chen H.S."/>
            <person name="Koh M.S."/>
            <person name="Ong T.H."/>
            <person name="Lim A.Y.H."/>
            <person name="Abisheganaden J."/>
            <person name="Low T.B."/>
            <person name="Oliver B.G."/>
            <person name="Tan N.S."/>
            <person name="Fang M."/>
            <person name="Chalmers J.D."/>
            <person name="Chotirmall S.H."/>
        </authorList>
    </citation>
    <scope>NUCLEOTIDE SEQUENCE</scope>
    <source>
        <strain evidence="2">CG0073</strain>
    </source>
</reference>
<sequence length="89" mass="10303">MVQITVQRVVVELLCFLGQRWAFFMHAGKLKVLFDFFNGLHGFFLPLFFLPFFPYAAIRGLNLTVRTAYMDGIAFQPKEKPNKHCCQTA</sequence>
<proteinExistence type="predicted"/>
<dbReference type="AlphaFoldDB" id="A0A9X9I553"/>
<gene>
    <name evidence="2" type="ORF">KCG53_09975</name>
</gene>
<dbReference type="EMBL" id="CP073118">
    <property type="protein sequence ID" value="UTG75446.1"/>
    <property type="molecule type" value="Genomic_DNA"/>
</dbReference>
<keyword evidence="1" id="KW-1133">Transmembrane helix</keyword>
<keyword evidence="1" id="KW-0812">Transmembrane</keyword>
<organism evidence="2 3">
    <name type="scientific">Neisseria subflava</name>
    <dbReference type="NCBI Taxonomy" id="28449"/>
    <lineage>
        <taxon>Bacteria</taxon>
        <taxon>Pseudomonadati</taxon>
        <taxon>Pseudomonadota</taxon>
        <taxon>Betaproteobacteria</taxon>
        <taxon>Neisseriales</taxon>
        <taxon>Neisseriaceae</taxon>
        <taxon>Neisseria</taxon>
    </lineage>
</organism>
<feature type="transmembrane region" description="Helical" evidence="1">
    <location>
        <begin position="39"/>
        <end position="58"/>
    </location>
</feature>
<protein>
    <submittedName>
        <fullName evidence="2">Uncharacterized protein</fullName>
    </submittedName>
</protein>
<evidence type="ECO:0000313" key="2">
    <source>
        <dbReference type="EMBL" id="UTG75446.1"/>
    </source>
</evidence>
<dbReference type="Proteomes" id="UP001057336">
    <property type="component" value="Chromosome"/>
</dbReference>